<gene>
    <name evidence="2" type="ORF">BDV23DRAFT_182546</name>
</gene>
<name>A0A5N7CBH0_PETAA</name>
<dbReference type="Pfam" id="PF04488">
    <property type="entry name" value="Gly_transf_sug"/>
    <property type="match status" value="1"/>
</dbReference>
<dbReference type="InterPro" id="IPR007577">
    <property type="entry name" value="GlycoTrfase_DXD_sugar-bd_CS"/>
</dbReference>
<evidence type="ECO:0000256" key="1">
    <source>
        <dbReference type="ARBA" id="ARBA00009003"/>
    </source>
</evidence>
<dbReference type="EMBL" id="ML735245">
    <property type="protein sequence ID" value="KAE8391492.1"/>
    <property type="molecule type" value="Genomic_DNA"/>
</dbReference>
<proteinExistence type="inferred from homology"/>
<dbReference type="PANTHER" id="PTHR31834:SF1">
    <property type="entry name" value="INITIATION-SPECIFIC ALPHA-1,6-MANNOSYLTRANSFERASE"/>
    <property type="match status" value="1"/>
</dbReference>
<dbReference type="GO" id="GO:0000136">
    <property type="term" value="C:mannan polymerase complex"/>
    <property type="evidence" value="ECO:0007669"/>
    <property type="project" value="TreeGrafter"/>
</dbReference>
<dbReference type="AlphaFoldDB" id="A0A5N7CBH0"/>
<protein>
    <recommendedName>
        <fullName evidence="3">Nucleotide-diphospho-sugar transferase</fullName>
    </recommendedName>
</protein>
<dbReference type="InterPro" id="IPR029044">
    <property type="entry name" value="Nucleotide-diphossugar_trans"/>
</dbReference>
<dbReference type="PANTHER" id="PTHR31834">
    <property type="entry name" value="INITIATION-SPECIFIC ALPHA-1,6-MANNOSYLTRANSFERASE"/>
    <property type="match status" value="1"/>
</dbReference>
<dbReference type="Gene3D" id="3.90.550.20">
    <property type="match status" value="1"/>
</dbReference>
<accession>A0A5N7CBH0</accession>
<comment type="similarity">
    <text evidence="1">Belongs to the glycosyltransferase 32 family.</text>
</comment>
<sequence>MVATFIYFSLNYRIGRPTEANIHDQTNQQPTTQDQGVVLPRKIWQIYLTPPNVDKSVFKIDPVQLSDAASWLAHNPDYEYVMVGDKGAEELILQHFKNNSTLLRIFRELRNTGIKSDLLRYMILSIKGGVYSDIDTENLKPIDVWVPEKYRNDTQVAIGVEFDRLDGPNWGEVHPDLQFCQWTIAAFPGHNLFSHMVEWVASKLEAFAMAQGTTFANLNVTASEVMELTGPAAWTDAVFWQLQQFEPTLTSLRNLSGLTEPRLVGDILILPIDGFGMGQPHSNSTNDGSVPGDALLFVRPGIVGLHVTSSALRIKVYSINKSRYLTRKRLEMFKAHDQPLTPDLARGAADTSQGGI</sequence>
<dbReference type="InterPro" id="IPR039367">
    <property type="entry name" value="Och1-like"/>
</dbReference>
<dbReference type="Proteomes" id="UP000326877">
    <property type="component" value="Unassembled WGS sequence"/>
</dbReference>
<dbReference type="GO" id="GO:0000009">
    <property type="term" value="F:alpha-1,6-mannosyltransferase activity"/>
    <property type="evidence" value="ECO:0007669"/>
    <property type="project" value="InterPro"/>
</dbReference>
<reference evidence="2" key="1">
    <citation type="submission" date="2019-04" db="EMBL/GenBank/DDBJ databases">
        <title>Friends and foes A comparative genomics studyof 23 Aspergillus species from section Flavi.</title>
        <authorList>
            <consortium name="DOE Joint Genome Institute"/>
            <person name="Kjaerbolling I."/>
            <person name="Vesth T."/>
            <person name="Frisvad J.C."/>
            <person name="Nybo J.L."/>
            <person name="Theobald S."/>
            <person name="Kildgaard S."/>
            <person name="Isbrandt T."/>
            <person name="Kuo A."/>
            <person name="Sato A."/>
            <person name="Lyhne E.K."/>
            <person name="Kogle M.E."/>
            <person name="Wiebenga A."/>
            <person name="Kun R.S."/>
            <person name="Lubbers R.J."/>
            <person name="Makela M.R."/>
            <person name="Barry K."/>
            <person name="Chovatia M."/>
            <person name="Clum A."/>
            <person name="Daum C."/>
            <person name="Haridas S."/>
            <person name="He G."/>
            <person name="LaButti K."/>
            <person name="Lipzen A."/>
            <person name="Mondo S."/>
            <person name="Riley R."/>
            <person name="Salamov A."/>
            <person name="Simmons B.A."/>
            <person name="Magnuson J.K."/>
            <person name="Henrissat B."/>
            <person name="Mortensen U.H."/>
            <person name="Larsen T.O."/>
            <person name="Devries R.P."/>
            <person name="Grigoriev I.V."/>
            <person name="Machida M."/>
            <person name="Baker S.E."/>
            <person name="Andersen M.R."/>
        </authorList>
    </citation>
    <scope>NUCLEOTIDE SEQUENCE [LARGE SCALE GENOMIC DNA]</scope>
    <source>
        <strain evidence="2">IBT 14317</strain>
    </source>
</reference>
<evidence type="ECO:0000313" key="2">
    <source>
        <dbReference type="EMBL" id="KAE8391492.1"/>
    </source>
</evidence>
<evidence type="ECO:0008006" key="3">
    <source>
        <dbReference type="Google" id="ProtNLM"/>
    </source>
</evidence>
<dbReference type="SUPFAM" id="SSF53448">
    <property type="entry name" value="Nucleotide-diphospho-sugar transferases"/>
    <property type="match status" value="1"/>
</dbReference>
<dbReference type="OrthoDB" id="409543at2759"/>
<dbReference type="GO" id="GO:0006487">
    <property type="term" value="P:protein N-linked glycosylation"/>
    <property type="evidence" value="ECO:0007669"/>
    <property type="project" value="TreeGrafter"/>
</dbReference>
<organism evidence="2">
    <name type="scientific">Petromyces alliaceus</name>
    <name type="common">Aspergillus alliaceus</name>
    <dbReference type="NCBI Taxonomy" id="209559"/>
    <lineage>
        <taxon>Eukaryota</taxon>
        <taxon>Fungi</taxon>
        <taxon>Dikarya</taxon>
        <taxon>Ascomycota</taxon>
        <taxon>Pezizomycotina</taxon>
        <taxon>Eurotiomycetes</taxon>
        <taxon>Eurotiomycetidae</taxon>
        <taxon>Eurotiales</taxon>
        <taxon>Aspergillaceae</taxon>
        <taxon>Aspergillus</taxon>
        <taxon>Aspergillus subgen. Circumdati</taxon>
    </lineage>
</organism>